<keyword evidence="1" id="KW-0479">Metal-binding</keyword>
<dbReference type="SMART" id="SM00575">
    <property type="entry name" value="ZnF_PMZ"/>
    <property type="match status" value="1"/>
</dbReference>
<evidence type="ECO:0000256" key="4">
    <source>
        <dbReference type="PROSITE-ProRule" id="PRU00325"/>
    </source>
</evidence>
<feature type="compositionally biased region" description="Polar residues" evidence="5">
    <location>
        <begin position="661"/>
        <end position="671"/>
    </location>
</feature>
<evidence type="ECO:0000256" key="2">
    <source>
        <dbReference type="ARBA" id="ARBA00022771"/>
    </source>
</evidence>
<dbReference type="InterPro" id="IPR004332">
    <property type="entry name" value="Transposase_MuDR"/>
</dbReference>
<dbReference type="InterPro" id="IPR018289">
    <property type="entry name" value="MULE_transposase_dom"/>
</dbReference>
<dbReference type="PROSITE" id="PS50966">
    <property type="entry name" value="ZF_SWIM"/>
    <property type="match status" value="1"/>
</dbReference>
<accession>A0AAV0EQS7</accession>
<dbReference type="Pfam" id="PF04434">
    <property type="entry name" value="SWIM"/>
    <property type="match status" value="1"/>
</dbReference>
<evidence type="ECO:0000256" key="5">
    <source>
        <dbReference type="SAM" id="MobiDB-lite"/>
    </source>
</evidence>
<organism evidence="7 8">
    <name type="scientific">Cuscuta epithymum</name>
    <dbReference type="NCBI Taxonomy" id="186058"/>
    <lineage>
        <taxon>Eukaryota</taxon>
        <taxon>Viridiplantae</taxon>
        <taxon>Streptophyta</taxon>
        <taxon>Embryophyta</taxon>
        <taxon>Tracheophyta</taxon>
        <taxon>Spermatophyta</taxon>
        <taxon>Magnoliopsida</taxon>
        <taxon>eudicotyledons</taxon>
        <taxon>Gunneridae</taxon>
        <taxon>Pentapetalae</taxon>
        <taxon>asterids</taxon>
        <taxon>lamiids</taxon>
        <taxon>Solanales</taxon>
        <taxon>Convolvulaceae</taxon>
        <taxon>Cuscuteae</taxon>
        <taxon>Cuscuta</taxon>
        <taxon>Cuscuta subgen. Cuscuta</taxon>
    </lineage>
</organism>
<comment type="caution">
    <text evidence="7">The sequence shown here is derived from an EMBL/GenBank/DDBJ whole genome shotgun (WGS) entry which is preliminary data.</text>
</comment>
<dbReference type="Pfam" id="PF10551">
    <property type="entry name" value="MULE"/>
    <property type="match status" value="1"/>
</dbReference>
<proteinExistence type="predicted"/>
<reference evidence="7" key="1">
    <citation type="submission" date="2022-07" db="EMBL/GenBank/DDBJ databases">
        <authorList>
            <person name="Macas J."/>
            <person name="Novak P."/>
            <person name="Neumann P."/>
        </authorList>
    </citation>
    <scope>NUCLEOTIDE SEQUENCE</scope>
</reference>
<protein>
    <recommendedName>
        <fullName evidence="6">SWIM-type domain-containing protein</fullName>
    </recommendedName>
</protein>
<dbReference type="Pfam" id="PF03108">
    <property type="entry name" value="DBD_Tnp_Mut"/>
    <property type="match status" value="1"/>
</dbReference>
<dbReference type="AlphaFoldDB" id="A0AAV0EQS7"/>
<feature type="compositionally biased region" description="Basic residues" evidence="5">
    <location>
        <begin position="648"/>
        <end position="660"/>
    </location>
</feature>
<evidence type="ECO:0000256" key="1">
    <source>
        <dbReference type="ARBA" id="ARBA00022723"/>
    </source>
</evidence>
<dbReference type="EMBL" id="CAMAPF010000938">
    <property type="protein sequence ID" value="CAH9125525.1"/>
    <property type="molecule type" value="Genomic_DNA"/>
</dbReference>
<gene>
    <name evidence="7" type="ORF">CEPIT_LOCUS26828</name>
</gene>
<dbReference type="GO" id="GO:0008270">
    <property type="term" value="F:zinc ion binding"/>
    <property type="evidence" value="ECO:0007669"/>
    <property type="project" value="UniProtKB-KW"/>
</dbReference>
<evidence type="ECO:0000313" key="8">
    <source>
        <dbReference type="Proteomes" id="UP001152523"/>
    </source>
</evidence>
<sequence length="671" mass="76467">MSANVLPIDLNVAATASLDLNVSAGFNQSMTSEDTHSSSIGVSVSACPFDPLEHDLIVSRSSSDTSSSQAVSLNSNGHLDSLFVVPNFEVVSQFHPTHIAIDAVYQTKQALSFHLKVYAISNHFQYMTKTSTKKVLHVICVDVENCKWAVRGVRLSGSNMFQIKRFDSDHTCSIDFRQGRHRQATADVIAELIKHRYADASRKPYAPIDIIVDMNRDYGVMLPYKKAWNANKKAQIKSMGSDEESYQLMPFISHVLREKNPGSKISLIIDDHDRFKYFFMSLHPWFEGWKHCVPVLIIDGSFMKSYYKGTLLTACAQDANDQIFPLAFGVCDTERKDTWLWLFKMLKETLAHRDDLFIVSDRHEGIIHAARVVFPHAEHGYCVQHILGNIRTKFKGCDGLAWKFNQAARAASPAELEEYLALLDSEDAGIRPYLSAIGFEKWTRCYSRRTRYSVMTSNNAESMNSLDRIPQEYPIAKLIDFLRGRMQKWFCERRENAEKNKTILSEYFETKLRSFHAQSSMMLVKPASAYEFEVVDKTSRIFIVNLKEKTCSCRVFQLEHFICVHGVAAVGHRRGLSCYDYISNYYFTHAWLSTYSGEMHPIGSWFDWEIPDHVKSVVCKPPTCLTRPPGRPKKKRIPSTGEFPSRQRCSRCKKGGHNKKSCTNPISVSRA</sequence>
<keyword evidence="3" id="KW-0862">Zinc</keyword>
<dbReference type="PANTHER" id="PTHR31973">
    <property type="entry name" value="POLYPROTEIN, PUTATIVE-RELATED"/>
    <property type="match status" value="1"/>
</dbReference>
<dbReference type="InterPro" id="IPR006564">
    <property type="entry name" value="Znf_PMZ"/>
</dbReference>
<dbReference type="PANTHER" id="PTHR31973:SF113">
    <property type="entry name" value="PROTEIN FAR1-RELATED SEQUENCE 5-LIKE"/>
    <property type="match status" value="1"/>
</dbReference>
<name>A0AAV0EQS7_9ASTE</name>
<keyword evidence="2 4" id="KW-0863">Zinc-finger</keyword>
<evidence type="ECO:0000313" key="7">
    <source>
        <dbReference type="EMBL" id="CAH9125525.1"/>
    </source>
</evidence>
<evidence type="ECO:0000256" key="3">
    <source>
        <dbReference type="ARBA" id="ARBA00022833"/>
    </source>
</evidence>
<dbReference type="Proteomes" id="UP001152523">
    <property type="component" value="Unassembled WGS sequence"/>
</dbReference>
<dbReference type="InterPro" id="IPR007527">
    <property type="entry name" value="Znf_SWIM"/>
</dbReference>
<feature type="domain" description="SWIM-type" evidence="6">
    <location>
        <begin position="542"/>
        <end position="574"/>
    </location>
</feature>
<keyword evidence="8" id="KW-1185">Reference proteome</keyword>
<feature type="region of interest" description="Disordered" evidence="5">
    <location>
        <begin position="627"/>
        <end position="671"/>
    </location>
</feature>
<evidence type="ECO:0000259" key="6">
    <source>
        <dbReference type="PROSITE" id="PS50966"/>
    </source>
</evidence>